<dbReference type="InterPro" id="IPR051797">
    <property type="entry name" value="TrmB-like"/>
</dbReference>
<dbReference type="InterPro" id="IPR036390">
    <property type="entry name" value="WH_DNA-bd_sf"/>
</dbReference>
<organism evidence="2 3">
    <name type="scientific">Candidatus Magasanikbacteria bacterium GW2011_GWC2_34_16</name>
    <dbReference type="NCBI Taxonomy" id="1619045"/>
    <lineage>
        <taxon>Bacteria</taxon>
        <taxon>Candidatus Magasanikiibacteriota</taxon>
    </lineage>
</organism>
<dbReference type="SUPFAM" id="SSF46785">
    <property type="entry name" value="Winged helix' DNA-binding domain"/>
    <property type="match status" value="1"/>
</dbReference>
<dbReference type="PANTHER" id="PTHR34293">
    <property type="entry name" value="HTH-TYPE TRANSCRIPTIONAL REGULATOR TRMBL2"/>
    <property type="match status" value="1"/>
</dbReference>
<evidence type="ECO:0000313" key="2">
    <source>
        <dbReference type="EMBL" id="KKP59566.1"/>
    </source>
</evidence>
<dbReference type="Proteomes" id="UP000034927">
    <property type="component" value="Unassembled WGS sequence"/>
</dbReference>
<reference evidence="2 3" key="1">
    <citation type="journal article" date="2015" name="Nature">
        <title>rRNA introns, odd ribosomes, and small enigmatic genomes across a large radiation of phyla.</title>
        <authorList>
            <person name="Brown C.T."/>
            <person name="Hug L.A."/>
            <person name="Thomas B.C."/>
            <person name="Sharon I."/>
            <person name="Castelle C.J."/>
            <person name="Singh A."/>
            <person name="Wilkins M.J."/>
            <person name="Williams K.H."/>
            <person name="Banfield J.F."/>
        </authorList>
    </citation>
    <scope>NUCLEOTIDE SEQUENCE [LARGE SCALE GENOMIC DNA]</scope>
</reference>
<evidence type="ECO:0000313" key="3">
    <source>
        <dbReference type="Proteomes" id="UP000034927"/>
    </source>
</evidence>
<dbReference type="AlphaFoldDB" id="A0A0G0B752"/>
<dbReference type="InterPro" id="IPR002831">
    <property type="entry name" value="Tscrpt_reg_TrmB_N"/>
</dbReference>
<accession>A0A0G0B752</accession>
<evidence type="ECO:0000259" key="1">
    <source>
        <dbReference type="Pfam" id="PF01978"/>
    </source>
</evidence>
<protein>
    <recommendedName>
        <fullName evidence="1">Transcription regulator TrmB N-terminal domain-containing protein</fullName>
    </recommendedName>
</protein>
<dbReference type="EMBL" id="LBPO01000001">
    <property type="protein sequence ID" value="KKP59566.1"/>
    <property type="molecule type" value="Genomic_DNA"/>
</dbReference>
<dbReference type="Gene3D" id="1.10.10.10">
    <property type="entry name" value="Winged helix-like DNA-binding domain superfamily/Winged helix DNA-binding domain"/>
    <property type="match status" value="1"/>
</dbReference>
<feature type="domain" description="Transcription regulator TrmB N-terminal" evidence="1">
    <location>
        <begin position="11"/>
        <end position="76"/>
    </location>
</feature>
<dbReference type="Pfam" id="PF01978">
    <property type="entry name" value="TrmB"/>
    <property type="match status" value="1"/>
</dbReference>
<gene>
    <name evidence="2" type="ORF">UR53_C0001G0066</name>
</gene>
<proteinExistence type="predicted"/>
<dbReference type="PANTHER" id="PTHR34293:SF1">
    <property type="entry name" value="HTH-TYPE TRANSCRIPTIONAL REGULATOR TRMBL2"/>
    <property type="match status" value="1"/>
</dbReference>
<dbReference type="InterPro" id="IPR036388">
    <property type="entry name" value="WH-like_DNA-bd_sf"/>
</dbReference>
<name>A0A0G0B752_9BACT</name>
<sequence length="247" mass="28550">MEKKHINALIDLGLNEHEARVYLAILALGLASVARIAQSADVKRTTVYSVIELLKRKGLISVEMHGWKEFFVAASPDKLEAMLELKKNNFKKVFPEISALYETKPSGAFIKYYEGLESIKSAYENLLNSVKPHEEYLVLSDTETWSKADEKYFSKFVERRSKLNIKVRLLLQNSEKARYYKKYEKNFNFKVKILPDKTKLTTNLNLIPSKVLIHQLADPAIALVIENKSIIQMHKEIFEMLWNSLPE</sequence>
<comment type="caution">
    <text evidence="2">The sequence shown here is derived from an EMBL/GenBank/DDBJ whole genome shotgun (WGS) entry which is preliminary data.</text>
</comment>